<reference evidence="1 2" key="1">
    <citation type="submission" date="2015-03" db="EMBL/GenBank/DDBJ databases">
        <title>Genome sequencing of Methylobacterium variabile DSM 16961.</title>
        <authorList>
            <person name="Chaudhry V."/>
            <person name="Patil P.B."/>
        </authorList>
    </citation>
    <scope>NUCLEOTIDE SEQUENCE [LARGE SCALE GENOMIC DNA]</scope>
    <source>
        <strain evidence="1 2">DSM 16961</strain>
    </source>
</reference>
<gene>
    <name evidence="1" type="ORF">VQ02_01140</name>
</gene>
<keyword evidence="2" id="KW-1185">Reference proteome</keyword>
<dbReference type="OrthoDB" id="8000685at2"/>
<dbReference type="EMBL" id="LABY01000009">
    <property type="protein sequence ID" value="KMO42973.1"/>
    <property type="molecule type" value="Genomic_DNA"/>
</dbReference>
<dbReference type="PATRIC" id="fig|298794.3.peg.7634"/>
<dbReference type="RefSeq" id="WP_048442318.1">
    <property type="nucleotide sequence ID" value="NZ_LABY01000009.1"/>
</dbReference>
<dbReference type="Proteomes" id="UP000035955">
    <property type="component" value="Unassembled WGS sequence"/>
</dbReference>
<sequence>MDFRGRHSRRFAAQEWWALGARALVLALALFMVAPAAGVGEDLAFHASRPHGLTEMAALHATAPAEAAGPGLACHFHCGCHQVAPLQVSADVTPTPEFAGLVYARVAEIPTPIASDRLARPPRA</sequence>
<dbReference type="AlphaFoldDB" id="A0A0J6TBG3"/>
<evidence type="ECO:0000313" key="2">
    <source>
        <dbReference type="Proteomes" id="UP000035955"/>
    </source>
</evidence>
<comment type="caution">
    <text evidence="1">The sequence shown here is derived from an EMBL/GenBank/DDBJ whole genome shotgun (WGS) entry which is preliminary data.</text>
</comment>
<proteinExistence type="predicted"/>
<protein>
    <recommendedName>
        <fullName evidence="3">DUF2946 domain-containing protein</fullName>
    </recommendedName>
</protein>
<name>A0A0J6TBG3_9HYPH</name>
<evidence type="ECO:0000313" key="1">
    <source>
        <dbReference type="EMBL" id="KMO42973.1"/>
    </source>
</evidence>
<accession>A0A0J6TBG3</accession>
<organism evidence="1 2">
    <name type="scientific">Methylobacterium variabile</name>
    <dbReference type="NCBI Taxonomy" id="298794"/>
    <lineage>
        <taxon>Bacteria</taxon>
        <taxon>Pseudomonadati</taxon>
        <taxon>Pseudomonadota</taxon>
        <taxon>Alphaproteobacteria</taxon>
        <taxon>Hyphomicrobiales</taxon>
        <taxon>Methylobacteriaceae</taxon>
        <taxon>Methylobacterium</taxon>
    </lineage>
</organism>
<evidence type="ECO:0008006" key="3">
    <source>
        <dbReference type="Google" id="ProtNLM"/>
    </source>
</evidence>